<evidence type="ECO:0000256" key="10">
    <source>
        <dbReference type="ARBA" id="ARBA00022723"/>
    </source>
</evidence>
<keyword evidence="17" id="KW-0464">Manganese</keyword>
<gene>
    <name evidence="22" type="ORF">KP79_PYT19194</name>
</gene>
<evidence type="ECO:0000256" key="16">
    <source>
        <dbReference type="ARBA" id="ARBA00023180"/>
    </source>
</evidence>
<keyword evidence="12" id="KW-0735">Signal-anchor</keyword>
<keyword evidence="7 22" id="KW-0328">Glycosyltransferase</keyword>
<evidence type="ECO:0000256" key="15">
    <source>
        <dbReference type="ARBA" id="ARBA00023157"/>
    </source>
</evidence>
<keyword evidence="23" id="KW-1185">Reference proteome</keyword>
<evidence type="ECO:0000256" key="12">
    <source>
        <dbReference type="ARBA" id="ARBA00022968"/>
    </source>
</evidence>
<comment type="pathway">
    <text evidence="3">Protein modification; protein glycosylation.</text>
</comment>
<evidence type="ECO:0000259" key="21">
    <source>
        <dbReference type="Pfam" id="PF02434"/>
    </source>
</evidence>
<reference evidence="22 23" key="1">
    <citation type="journal article" date="2017" name="Nat. Ecol. Evol.">
        <title>Scallop genome provides insights into evolution of bilaterian karyotype and development.</title>
        <authorList>
            <person name="Wang S."/>
            <person name="Zhang J."/>
            <person name="Jiao W."/>
            <person name="Li J."/>
            <person name="Xun X."/>
            <person name="Sun Y."/>
            <person name="Guo X."/>
            <person name="Huan P."/>
            <person name="Dong B."/>
            <person name="Zhang L."/>
            <person name="Hu X."/>
            <person name="Sun X."/>
            <person name="Wang J."/>
            <person name="Zhao C."/>
            <person name="Wang Y."/>
            <person name="Wang D."/>
            <person name="Huang X."/>
            <person name="Wang R."/>
            <person name="Lv J."/>
            <person name="Li Y."/>
            <person name="Zhang Z."/>
            <person name="Liu B."/>
            <person name="Lu W."/>
            <person name="Hui Y."/>
            <person name="Liang J."/>
            <person name="Zhou Z."/>
            <person name="Hou R."/>
            <person name="Li X."/>
            <person name="Liu Y."/>
            <person name="Li H."/>
            <person name="Ning X."/>
            <person name="Lin Y."/>
            <person name="Zhao L."/>
            <person name="Xing Q."/>
            <person name="Dou J."/>
            <person name="Li Y."/>
            <person name="Mao J."/>
            <person name="Guo H."/>
            <person name="Dou H."/>
            <person name="Li T."/>
            <person name="Mu C."/>
            <person name="Jiang W."/>
            <person name="Fu Q."/>
            <person name="Fu X."/>
            <person name="Miao Y."/>
            <person name="Liu J."/>
            <person name="Yu Q."/>
            <person name="Li R."/>
            <person name="Liao H."/>
            <person name="Li X."/>
            <person name="Kong Y."/>
            <person name="Jiang Z."/>
            <person name="Chourrout D."/>
            <person name="Li R."/>
            <person name="Bao Z."/>
        </authorList>
    </citation>
    <scope>NUCLEOTIDE SEQUENCE [LARGE SCALE GENOMIC DNA]</scope>
    <source>
        <strain evidence="22 23">PY_sf001</strain>
    </source>
</reference>
<dbReference type="STRING" id="6573.A0A210PVZ3"/>
<comment type="subcellular location">
    <subcellularLocation>
        <location evidence="2">Membrane</location>
        <topology evidence="2">Single-pass type II membrane protein</topology>
    </subcellularLocation>
</comment>
<dbReference type="GO" id="GO:0016263">
    <property type="term" value="F:glycoprotein-N-acetylgalactosamine 3-beta-galactosyltransferase activity"/>
    <property type="evidence" value="ECO:0007669"/>
    <property type="project" value="UniProtKB-EC"/>
</dbReference>
<dbReference type="OrthoDB" id="414175at2759"/>
<evidence type="ECO:0000256" key="3">
    <source>
        <dbReference type="ARBA" id="ARBA00004922"/>
    </source>
</evidence>
<proteinExistence type="inferred from homology"/>
<evidence type="ECO:0000256" key="19">
    <source>
        <dbReference type="ARBA" id="ARBA00059245"/>
    </source>
</evidence>
<dbReference type="GO" id="GO:0030145">
    <property type="term" value="F:manganese ion binding"/>
    <property type="evidence" value="ECO:0007669"/>
    <property type="project" value="UniProtKB-ARBA"/>
</dbReference>
<evidence type="ECO:0000256" key="9">
    <source>
        <dbReference type="ARBA" id="ARBA00022692"/>
    </source>
</evidence>
<dbReference type="PANTHER" id="PTHR23033">
    <property type="entry name" value="BETA1,3-GALACTOSYLTRANSFERASE"/>
    <property type="match status" value="1"/>
</dbReference>
<dbReference type="InterPro" id="IPR003378">
    <property type="entry name" value="Fringe-like_glycosylTrfase"/>
</dbReference>
<evidence type="ECO:0000256" key="18">
    <source>
        <dbReference type="ARBA" id="ARBA00040898"/>
    </source>
</evidence>
<sequence>MARGTLVLRVCGSSQTASVNFCFGLAIGLVIAFVVASLTSLQTPMLMAKYTGGIDKFRYTVSGGSDSNKSSPTNVVDGHEKIHQEEEKFHEQMDKNIGKVKQVNFDDSHFHKDNDKVAKDLEKKIRILCWVMTSPQNLDKKAIHVKRTWAKRCNVLVFISSTTNTSFPTVGLDVSEGREHLTAKTMKAFKYVYEKHFNDADWFVKADDDTYMILENLRYFLQSYSRDDPVYFGHHFKTIVKQGYYSGGAGYVLSKEALRRLIEKGQDPKVCRQDGGAEDAELGKCMENLGVKTANSTDALGRSRFHCFDPETHLFGGYPDWYYKYDANGAKKGTESISDYAISFHYVPPQKMYALEFYIYHLRPYGVDSGHQHLNVPGH</sequence>
<keyword evidence="10" id="KW-0479">Metal-binding</keyword>
<dbReference type="EMBL" id="NEDP02005456">
    <property type="protein sequence ID" value="OWF40668.1"/>
    <property type="molecule type" value="Genomic_DNA"/>
</dbReference>
<dbReference type="Pfam" id="PF02434">
    <property type="entry name" value="Fringe"/>
    <property type="match status" value="1"/>
</dbReference>
<evidence type="ECO:0000256" key="1">
    <source>
        <dbReference type="ARBA" id="ARBA00001936"/>
    </source>
</evidence>
<dbReference type="GO" id="GO:0016020">
    <property type="term" value="C:membrane"/>
    <property type="evidence" value="ECO:0007669"/>
    <property type="project" value="UniProtKB-SubCell"/>
</dbReference>
<comment type="cofactor">
    <cofactor evidence="1">
        <name>Mn(2+)</name>
        <dbReference type="ChEBI" id="CHEBI:29035"/>
    </cofactor>
</comment>
<dbReference type="GO" id="GO:0000166">
    <property type="term" value="F:nucleotide binding"/>
    <property type="evidence" value="ECO:0007669"/>
    <property type="project" value="UniProtKB-KW"/>
</dbReference>
<evidence type="ECO:0000313" key="23">
    <source>
        <dbReference type="Proteomes" id="UP000242188"/>
    </source>
</evidence>
<keyword evidence="13 20" id="KW-1133">Transmembrane helix</keyword>
<evidence type="ECO:0000256" key="11">
    <source>
        <dbReference type="ARBA" id="ARBA00022741"/>
    </source>
</evidence>
<name>A0A210PVZ3_MIZYE</name>
<evidence type="ECO:0000256" key="17">
    <source>
        <dbReference type="ARBA" id="ARBA00023211"/>
    </source>
</evidence>
<dbReference type="Gene3D" id="3.90.550.50">
    <property type="match status" value="1"/>
</dbReference>
<keyword evidence="9 20" id="KW-0812">Transmembrane</keyword>
<feature type="domain" description="Fringe-like glycosyltransferase" evidence="21">
    <location>
        <begin position="130"/>
        <end position="296"/>
    </location>
</feature>
<evidence type="ECO:0000256" key="4">
    <source>
        <dbReference type="ARBA" id="ARBA00006462"/>
    </source>
</evidence>
<evidence type="ECO:0000256" key="6">
    <source>
        <dbReference type="ARBA" id="ARBA00012557"/>
    </source>
</evidence>
<protein>
    <recommendedName>
        <fullName evidence="18">Glycoprotein-N-acetylgalactosamine 3-beta-galactosyltransferase 1</fullName>
        <ecNumber evidence="6">2.4.1.122</ecNumber>
    </recommendedName>
</protein>
<evidence type="ECO:0000256" key="14">
    <source>
        <dbReference type="ARBA" id="ARBA00023136"/>
    </source>
</evidence>
<keyword evidence="8 22" id="KW-0808">Transferase</keyword>
<comment type="function">
    <text evidence="19">Glycosyltransferase that generates the core 1 O-glycan Gal-beta1-3GalNAc-alpha1-Ser/Thr (T antigen), which is a precursor for many extended O-glycans in glycoproteins.</text>
</comment>
<accession>A0A210PVZ3</accession>
<dbReference type="UniPathway" id="UPA00378"/>
<comment type="caution">
    <text evidence="22">The sequence shown here is derived from an EMBL/GenBank/DDBJ whole genome shotgun (WGS) entry which is preliminary data.</text>
</comment>
<keyword evidence="14 20" id="KW-0472">Membrane</keyword>
<dbReference type="InterPro" id="IPR026050">
    <property type="entry name" value="C1GALT1/C1GALT1_chp1"/>
</dbReference>
<keyword evidence="15" id="KW-1015">Disulfide bond</keyword>
<dbReference type="PANTHER" id="PTHR23033:SF14">
    <property type="entry name" value="GLYCOPROTEIN-N-ACETYLGALACTOSAMINE 3-BETA-GALACTOSYLTRANSFERASE 1-RELATED"/>
    <property type="match status" value="1"/>
</dbReference>
<evidence type="ECO:0000256" key="13">
    <source>
        <dbReference type="ARBA" id="ARBA00022989"/>
    </source>
</evidence>
<organism evidence="22 23">
    <name type="scientific">Mizuhopecten yessoensis</name>
    <name type="common">Japanese scallop</name>
    <name type="synonym">Patinopecten yessoensis</name>
    <dbReference type="NCBI Taxonomy" id="6573"/>
    <lineage>
        <taxon>Eukaryota</taxon>
        <taxon>Metazoa</taxon>
        <taxon>Spiralia</taxon>
        <taxon>Lophotrochozoa</taxon>
        <taxon>Mollusca</taxon>
        <taxon>Bivalvia</taxon>
        <taxon>Autobranchia</taxon>
        <taxon>Pteriomorphia</taxon>
        <taxon>Pectinida</taxon>
        <taxon>Pectinoidea</taxon>
        <taxon>Pectinidae</taxon>
        <taxon>Mizuhopecten</taxon>
    </lineage>
</organism>
<dbReference type="FunFam" id="3.90.550.50:FF:000017">
    <property type="entry name" value="Glycoprotein-N-acetylgalactosamine 3-beta-galactosyltransferase 1"/>
    <property type="match status" value="1"/>
</dbReference>
<comment type="subunit">
    <text evidence="5">Homodimer; disulfide-linked.</text>
</comment>
<dbReference type="EC" id="2.4.1.122" evidence="6"/>
<evidence type="ECO:0000256" key="8">
    <source>
        <dbReference type="ARBA" id="ARBA00022679"/>
    </source>
</evidence>
<feature type="transmembrane region" description="Helical" evidence="20">
    <location>
        <begin position="21"/>
        <end position="41"/>
    </location>
</feature>
<keyword evidence="11" id="KW-0547">Nucleotide-binding</keyword>
<keyword evidence="16" id="KW-0325">Glycoprotein</keyword>
<evidence type="ECO:0000256" key="5">
    <source>
        <dbReference type="ARBA" id="ARBA00011748"/>
    </source>
</evidence>
<comment type="similarity">
    <text evidence="4">Belongs to the glycosyltransferase 31 family. Beta3-Gal-T subfamily.</text>
</comment>
<dbReference type="AlphaFoldDB" id="A0A210PVZ3"/>
<evidence type="ECO:0000313" key="22">
    <source>
        <dbReference type="EMBL" id="OWF40668.1"/>
    </source>
</evidence>
<evidence type="ECO:0000256" key="7">
    <source>
        <dbReference type="ARBA" id="ARBA00022676"/>
    </source>
</evidence>
<evidence type="ECO:0000256" key="2">
    <source>
        <dbReference type="ARBA" id="ARBA00004606"/>
    </source>
</evidence>
<dbReference type="Proteomes" id="UP000242188">
    <property type="component" value="Unassembled WGS sequence"/>
</dbReference>
<evidence type="ECO:0000256" key="20">
    <source>
        <dbReference type="SAM" id="Phobius"/>
    </source>
</evidence>